<feature type="domain" description="CAAX prenyl protease 2/Lysostaphin resistance protein A-like" evidence="2">
    <location>
        <begin position="163"/>
        <end position="235"/>
    </location>
</feature>
<dbReference type="Proteomes" id="UP001164803">
    <property type="component" value="Chromosome"/>
</dbReference>
<dbReference type="Pfam" id="PF04229">
    <property type="entry name" value="GrpB"/>
    <property type="match status" value="1"/>
</dbReference>
<dbReference type="SUPFAM" id="SSF81301">
    <property type="entry name" value="Nucleotidyltransferase"/>
    <property type="match status" value="1"/>
</dbReference>
<gene>
    <name evidence="3" type="ORF">NZD86_07240</name>
</gene>
<evidence type="ECO:0000313" key="4">
    <source>
        <dbReference type="Proteomes" id="UP001164803"/>
    </source>
</evidence>
<evidence type="ECO:0000313" key="3">
    <source>
        <dbReference type="EMBL" id="WAH38269.1"/>
    </source>
</evidence>
<name>A0ABY6Z5V7_9BACL</name>
<feature type="transmembrane region" description="Helical" evidence="1">
    <location>
        <begin position="249"/>
        <end position="268"/>
    </location>
</feature>
<dbReference type="InterPro" id="IPR043519">
    <property type="entry name" value="NT_sf"/>
</dbReference>
<evidence type="ECO:0000259" key="2">
    <source>
        <dbReference type="Pfam" id="PF02517"/>
    </source>
</evidence>
<feature type="transmembrane region" description="Helical" evidence="1">
    <location>
        <begin position="45"/>
        <end position="65"/>
    </location>
</feature>
<accession>A0ABY6Z5V7</accession>
<dbReference type="PANTHER" id="PTHR34822:SF1">
    <property type="entry name" value="GRPB FAMILY PROTEIN"/>
    <property type="match status" value="1"/>
</dbReference>
<dbReference type="InterPro" id="IPR003675">
    <property type="entry name" value="Rce1/LyrA-like_dom"/>
</dbReference>
<dbReference type="EMBL" id="CP104064">
    <property type="protein sequence ID" value="WAH38269.1"/>
    <property type="molecule type" value="Genomic_DNA"/>
</dbReference>
<dbReference type="RefSeq" id="WP_268045836.1">
    <property type="nucleotide sequence ID" value="NZ_CP104064.1"/>
</dbReference>
<organism evidence="3 4">
    <name type="scientific">Alicyclobacillus dauci</name>
    <dbReference type="NCBI Taxonomy" id="1475485"/>
    <lineage>
        <taxon>Bacteria</taxon>
        <taxon>Bacillati</taxon>
        <taxon>Bacillota</taxon>
        <taxon>Bacilli</taxon>
        <taxon>Bacillales</taxon>
        <taxon>Alicyclobacillaceae</taxon>
        <taxon>Alicyclobacillus</taxon>
    </lineage>
</organism>
<keyword evidence="1" id="KW-1133">Transmembrane helix</keyword>
<proteinExistence type="predicted"/>
<sequence>MTRWTTIPVHLAKDLRPWQVVYMICFAVFGTFANLYVGPPTLEQVFSLVYLLISAASLFIVLPNFRRVLFRKYDPLRTHRFSGAPVALTGTRIYLYILIPMCFVAVLQTFSAISSSFLQFDQTNVSSQPQVQDYITPVLAGMEEVWRWCMIGTVIVIGRMICRRWWSIPSVRGTIFTIAVIASSLGFGSGHIMEFTSHRFRALLLFSGLGAILALMTVITGRILLVMCVHIAYDLWVTVLSTVGGNDVVLGIILYIALLLAPLATIIWRKRLFRWVADREDVVRLEPYNESWPGMYAEEAEQLQTVFRRRKPFQMNHIGSTAVPGMVANACIDIQVGLQRPKLRGRERRHLERIGYEVIGTRGVFGRLLLRKGSTPPIHLHIVEAYGPLAHSNIRIRDYLRVHPDDAMSFGDAKVQIVQDGVTDLPSYTNKKKPLFKWLIHATYSDTTL</sequence>
<keyword evidence="4" id="KW-1185">Reference proteome</keyword>
<feature type="transmembrane region" description="Helical" evidence="1">
    <location>
        <begin position="20"/>
        <end position="39"/>
    </location>
</feature>
<keyword evidence="1" id="KW-0812">Transmembrane</keyword>
<reference evidence="3" key="1">
    <citation type="submission" date="2022-08" db="EMBL/GenBank/DDBJ databases">
        <title>Alicyclobacillus dauci DSM2870, complete genome.</title>
        <authorList>
            <person name="Wang Q."/>
            <person name="Cai R."/>
            <person name="Wang Z."/>
        </authorList>
    </citation>
    <scope>NUCLEOTIDE SEQUENCE</scope>
    <source>
        <strain evidence="3">DSM 28700</strain>
    </source>
</reference>
<dbReference type="InterPro" id="IPR007344">
    <property type="entry name" value="GrpB/CoaE"/>
</dbReference>
<evidence type="ECO:0000256" key="1">
    <source>
        <dbReference type="SAM" id="Phobius"/>
    </source>
</evidence>
<keyword evidence="1" id="KW-0472">Membrane</keyword>
<dbReference type="Pfam" id="PF02517">
    <property type="entry name" value="Rce1-like"/>
    <property type="match status" value="1"/>
</dbReference>
<dbReference type="Gene3D" id="3.30.460.10">
    <property type="entry name" value="Beta Polymerase, domain 2"/>
    <property type="match status" value="1"/>
</dbReference>
<dbReference type="PANTHER" id="PTHR34822">
    <property type="entry name" value="GRPB DOMAIN PROTEIN (AFU_ORTHOLOGUE AFUA_1G01530)"/>
    <property type="match status" value="1"/>
</dbReference>
<protein>
    <submittedName>
        <fullName evidence="3">GrpB family protein</fullName>
    </submittedName>
</protein>
<feature type="transmembrane region" description="Helical" evidence="1">
    <location>
        <begin position="174"/>
        <end position="193"/>
    </location>
</feature>
<feature type="transmembrane region" description="Helical" evidence="1">
    <location>
        <begin position="86"/>
        <end position="110"/>
    </location>
</feature>
<feature type="transmembrane region" description="Helical" evidence="1">
    <location>
        <begin position="199"/>
        <end position="216"/>
    </location>
</feature>